<name>A0A4C1T4V2_EUMVA</name>
<accession>A0A4C1T4V2</accession>
<reference evidence="1 2" key="1">
    <citation type="journal article" date="2019" name="Commun. Biol.">
        <title>The bagworm genome reveals a unique fibroin gene that provides high tensile strength.</title>
        <authorList>
            <person name="Kono N."/>
            <person name="Nakamura H."/>
            <person name="Ohtoshi R."/>
            <person name="Tomita M."/>
            <person name="Numata K."/>
            <person name="Arakawa K."/>
        </authorList>
    </citation>
    <scope>NUCLEOTIDE SEQUENCE [LARGE SCALE GENOMIC DNA]</scope>
</reference>
<evidence type="ECO:0000313" key="1">
    <source>
        <dbReference type="EMBL" id="GBP09134.1"/>
    </source>
</evidence>
<protein>
    <submittedName>
        <fullName evidence="1">Uncharacterized protein</fullName>
    </submittedName>
</protein>
<gene>
    <name evidence="1" type="ORF">EVAR_4017_1</name>
</gene>
<proteinExistence type="predicted"/>
<dbReference type="AlphaFoldDB" id="A0A4C1T4V2"/>
<organism evidence="1 2">
    <name type="scientific">Eumeta variegata</name>
    <name type="common">Bagworm moth</name>
    <name type="synonym">Eumeta japonica</name>
    <dbReference type="NCBI Taxonomy" id="151549"/>
    <lineage>
        <taxon>Eukaryota</taxon>
        <taxon>Metazoa</taxon>
        <taxon>Ecdysozoa</taxon>
        <taxon>Arthropoda</taxon>
        <taxon>Hexapoda</taxon>
        <taxon>Insecta</taxon>
        <taxon>Pterygota</taxon>
        <taxon>Neoptera</taxon>
        <taxon>Endopterygota</taxon>
        <taxon>Lepidoptera</taxon>
        <taxon>Glossata</taxon>
        <taxon>Ditrysia</taxon>
        <taxon>Tineoidea</taxon>
        <taxon>Psychidae</taxon>
        <taxon>Oiketicinae</taxon>
        <taxon>Eumeta</taxon>
    </lineage>
</organism>
<evidence type="ECO:0000313" key="2">
    <source>
        <dbReference type="Proteomes" id="UP000299102"/>
    </source>
</evidence>
<comment type="caution">
    <text evidence="1">The sequence shown here is derived from an EMBL/GenBank/DDBJ whole genome shotgun (WGS) entry which is preliminary data.</text>
</comment>
<sequence length="124" mass="14285">MVIIYLSLLDGYYQPAGPLIKEGASDTERALARYHPPHYHPPHPPVLQQYAGPYYPADLCYGRYYRPPGPYHMPPPPQTDAQVVPTIYVTVFQNSSEYLQYLTLGHLLVQILEYEPYPARESEY</sequence>
<keyword evidence="2" id="KW-1185">Reference proteome</keyword>
<dbReference type="Proteomes" id="UP000299102">
    <property type="component" value="Unassembled WGS sequence"/>
</dbReference>
<dbReference type="EMBL" id="BGZK01000034">
    <property type="protein sequence ID" value="GBP09134.1"/>
    <property type="molecule type" value="Genomic_DNA"/>
</dbReference>